<dbReference type="GO" id="GO:0030246">
    <property type="term" value="F:carbohydrate binding"/>
    <property type="evidence" value="ECO:0007669"/>
    <property type="project" value="InterPro"/>
</dbReference>
<dbReference type="InterPro" id="IPR048395">
    <property type="entry name" value="Glyco_hydro_31_C"/>
</dbReference>
<dbReference type="PANTHER" id="PTHR46959:SF2">
    <property type="entry name" value="SULFOQUINOVOSIDASE"/>
    <property type="match status" value="1"/>
</dbReference>
<proteinExistence type="inferred from homology"/>
<dbReference type="InterPro" id="IPR013780">
    <property type="entry name" value="Glyco_hydro_b"/>
</dbReference>
<dbReference type="Proteomes" id="UP000605846">
    <property type="component" value="Unassembled WGS sequence"/>
</dbReference>
<dbReference type="Pfam" id="PF01055">
    <property type="entry name" value="Glyco_hydro_31_2nd"/>
    <property type="match status" value="1"/>
</dbReference>
<dbReference type="Gene3D" id="3.20.20.80">
    <property type="entry name" value="Glycosidases"/>
    <property type="match status" value="1"/>
</dbReference>
<feature type="domain" description="Glycosyl hydrolase family 31 C-terminal" evidence="4">
    <location>
        <begin position="666"/>
        <end position="754"/>
    </location>
</feature>
<sequence length="784" mass="89258">MWGSVLKTVGLAPAEAYIQPRLSIGHAVPDKPYSLGHFIVQVDAQAQALIIKNKIGRVIWKSLQNAPFISSSCGEDTMVDNRIVETDEQSTRLQTITHVEHKGNTIRLYGGLSTKLVKPTHLDYIFTLKELSSHQLQFMTKVTHRDPSMENHKRILVTFESRSEEDFYGFGAQFLHGSLKGHKVPILVRDQGKPTVRKYGKTGLYHVVQNVLTKQRGFVAQNSFFGDDGHVATYATVPQYITSDNRCLFLENSEYVSFDLTKPDRVVIRLDGDNMTGRLVDGGSMLDLITEYTTYAGRMRPLPDWISEGVVVQVQGGRDAVRRMVHQLHQRDIPLAAVLIQDWTGQRLQPMGRLAWKREWWNWENDTQLYPDWESFVKELKESSEKPTRVLSYVNPFLVDIRDKHNSRRNLFLEAQEHSYLVEDPRAQSSDHKALAVHYGPEFNAALLDLTNPEARTWFKQILKDQIWNAGIAGVVADCGEHLPYESTCIKLHSGEEAKTYHNRYPEDWASLQSEVIHELGLEKEIVSIHRSGYTKSPKHVNILSTGEQYVRWDQTNGIKSAVLGMLSGGFSGFSVMQSDIGGCFPVNGALPGASMIHRTKELLYRWMELAAFTAVYKTQDGFVPEKNAQFYDNDDSYRHLQHTAKIFTLLAPYRKLILKEAYEKGWPLIRHLVLYYPNDPVVRRMTYTQFLLGPSIMVAPVLSPSASYVKVYFPKDTSETSWRHIWSGRYYAADGSYKAVDAPIGQPAVFIREPRNDDGLFNGILDYANTYYQQRTARPGGKN</sequence>
<dbReference type="GO" id="GO:0004553">
    <property type="term" value="F:hydrolase activity, hydrolyzing O-glycosyl compounds"/>
    <property type="evidence" value="ECO:0007669"/>
    <property type="project" value="InterPro"/>
</dbReference>
<feature type="domain" description="Glycoside hydrolase family 31 TIM barrel" evidence="3">
    <location>
        <begin position="318"/>
        <end position="632"/>
    </location>
</feature>
<evidence type="ECO:0000259" key="4">
    <source>
        <dbReference type="Pfam" id="PF21365"/>
    </source>
</evidence>
<evidence type="ECO:0000256" key="2">
    <source>
        <dbReference type="RuleBase" id="RU361185"/>
    </source>
</evidence>
<dbReference type="InterPro" id="IPR017853">
    <property type="entry name" value="GH"/>
</dbReference>
<reference evidence="5" key="1">
    <citation type="submission" date="2020-01" db="EMBL/GenBank/DDBJ databases">
        <title>Genome Sequencing of Three Apophysomyces-Like Fungal Strains Confirms a Novel Fungal Genus in the Mucoromycota with divergent Burkholderia-like Endosymbiotic Bacteria.</title>
        <authorList>
            <person name="Stajich J.E."/>
            <person name="Macias A.M."/>
            <person name="Carter-House D."/>
            <person name="Lovett B."/>
            <person name="Kasson L.R."/>
            <person name="Berry K."/>
            <person name="Grigoriev I."/>
            <person name="Chang Y."/>
            <person name="Spatafora J."/>
            <person name="Kasson M.T."/>
        </authorList>
    </citation>
    <scope>NUCLEOTIDE SEQUENCE</scope>
    <source>
        <strain evidence="5">NRRL A-21654</strain>
    </source>
</reference>
<dbReference type="Pfam" id="PF21365">
    <property type="entry name" value="Glyco_hydro_31_3rd"/>
    <property type="match status" value="1"/>
</dbReference>
<keyword evidence="2" id="KW-0326">Glycosidase</keyword>
<evidence type="ECO:0008006" key="7">
    <source>
        <dbReference type="Google" id="ProtNLM"/>
    </source>
</evidence>
<dbReference type="GO" id="GO:0005975">
    <property type="term" value="P:carbohydrate metabolic process"/>
    <property type="evidence" value="ECO:0007669"/>
    <property type="project" value="InterPro"/>
</dbReference>
<protein>
    <recommendedName>
        <fullName evidence="7">Alpha-glucosidase</fullName>
    </recommendedName>
</protein>
<dbReference type="SUPFAM" id="SSF74650">
    <property type="entry name" value="Galactose mutarotase-like"/>
    <property type="match status" value="1"/>
</dbReference>
<dbReference type="OrthoDB" id="10070917at2759"/>
<evidence type="ECO:0000313" key="5">
    <source>
        <dbReference type="EMBL" id="KAF7722104.1"/>
    </source>
</evidence>
<gene>
    <name evidence="5" type="ORF">EC973_003684</name>
</gene>
<keyword evidence="2" id="KW-0378">Hydrolase</keyword>
<dbReference type="SUPFAM" id="SSF51011">
    <property type="entry name" value="Glycosyl hydrolase domain"/>
    <property type="match status" value="1"/>
</dbReference>
<dbReference type="Gene3D" id="2.60.40.1180">
    <property type="entry name" value="Golgi alpha-mannosidase II"/>
    <property type="match status" value="1"/>
</dbReference>
<accession>A0A8H7BL59</accession>
<dbReference type="Gene3D" id="2.60.40.1760">
    <property type="entry name" value="glycosyl hydrolase (family 31)"/>
    <property type="match status" value="1"/>
</dbReference>
<dbReference type="InterPro" id="IPR000322">
    <property type="entry name" value="Glyco_hydro_31_TIM"/>
</dbReference>
<keyword evidence="6" id="KW-1185">Reference proteome</keyword>
<evidence type="ECO:0000259" key="3">
    <source>
        <dbReference type="Pfam" id="PF01055"/>
    </source>
</evidence>
<dbReference type="PANTHER" id="PTHR46959">
    <property type="entry name" value="SULFOQUINOVOSIDASE"/>
    <property type="match status" value="1"/>
</dbReference>
<comment type="caution">
    <text evidence="5">The sequence shown here is derived from an EMBL/GenBank/DDBJ whole genome shotgun (WGS) entry which is preliminary data.</text>
</comment>
<comment type="similarity">
    <text evidence="1 2">Belongs to the glycosyl hydrolase 31 family.</text>
</comment>
<dbReference type="SUPFAM" id="SSF51445">
    <property type="entry name" value="(Trans)glycosidases"/>
    <property type="match status" value="1"/>
</dbReference>
<name>A0A8H7BL59_9FUNG</name>
<evidence type="ECO:0000256" key="1">
    <source>
        <dbReference type="ARBA" id="ARBA00007806"/>
    </source>
</evidence>
<dbReference type="EMBL" id="JABAYA010000213">
    <property type="protein sequence ID" value="KAF7722104.1"/>
    <property type="molecule type" value="Genomic_DNA"/>
</dbReference>
<dbReference type="InterPro" id="IPR052990">
    <property type="entry name" value="Sulfoquinovosidase_GH31"/>
</dbReference>
<dbReference type="AlphaFoldDB" id="A0A8H7BL59"/>
<evidence type="ECO:0000313" key="6">
    <source>
        <dbReference type="Proteomes" id="UP000605846"/>
    </source>
</evidence>
<dbReference type="InterPro" id="IPR011013">
    <property type="entry name" value="Gal_mutarotase_sf_dom"/>
</dbReference>
<organism evidence="5 6">
    <name type="scientific">Apophysomyces ossiformis</name>
    <dbReference type="NCBI Taxonomy" id="679940"/>
    <lineage>
        <taxon>Eukaryota</taxon>
        <taxon>Fungi</taxon>
        <taxon>Fungi incertae sedis</taxon>
        <taxon>Mucoromycota</taxon>
        <taxon>Mucoromycotina</taxon>
        <taxon>Mucoromycetes</taxon>
        <taxon>Mucorales</taxon>
        <taxon>Mucorineae</taxon>
        <taxon>Mucoraceae</taxon>
        <taxon>Apophysomyces</taxon>
    </lineage>
</organism>